<name>A0A6N7Z2A0_9PSEU</name>
<keyword evidence="2" id="KW-1185">Reference proteome</keyword>
<comment type="caution">
    <text evidence="1">The sequence shown here is derived from an EMBL/GenBank/DDBJ whole genome shotgun (WGS) entry which is preliminary data.</text>
</comment>
<dbReference type="EMBL" id="WMBA01000025">
    <property type="protein sequence ID" value="MTD55733.1"/>
    <property type="molecule type" value="Genomic_DNA"/>
</dbReference>
<dbReference type="Proteomes" id="UP000440096">
    <property type="component" value="Unassembled WGS sequence"/>
</dbReference>
<dbReference type="RefSeq" id="WP_154757933.1">
    <property type="nucleotide sequence ID" value="NZ_WMBA01000025.1"/>
</dbReference>
<evidence type="ECO:0000313" key="2">
    <source>
        <dbReference type="Proteomes" id="UP000440096"/>
    </source>
</evidence>
<accession>A0A6N7Z2A0</accession>
<protein>
    <submittedName>
        <fullName evidence="1">Uncharacterized protein</fullName>
    </submittedName>
</protein>
<evidence type="ECO:0000313" key="1">
    <source>
        <dbReference type="EMBL" id="MTD55733.1"/>
    </source>
</evidence>
<dbReference type="AlphaFoldDB" id="A0A6N7Z2A0"/>
<gene>
    <name evidence="1" type="ORF">GKO32_17385</name>
</gene>
<sequence>MLGPLVSAAARDRVLDLVGAAELAGAKITVDSVVRVGGWNASRFGGQHMAGTEGYRFYTQRADKEA</sequence>
<proteinExistence type="predicted"/>
<organism evidence="1 2">
    <name type="scientific">Amycolatopsis pithecellobii</name>
    <dbReference type="NCBI Taxonomy" id="664692"/>
    <lineage>
        <taxon>Bacteria</taxon>
        <taxon>Bacillati</taxon>
        <taxon>Actinomycetota</taxon>
        <taxon>Actinomycetes</taxon>
        <taxon>Pseudonocardiales</taxon>
        <taxon>Pseudonocardiaceae</taxon>
        <taxon>Amycolatopsis</taxon>
    </lineage>
</organism>
<reference evidence="1 2" key="1">
    <citation type="submission" date="2019-11" db="EMBL/GenBank/DDBJ databases">
        <title>Draft genome of Amycolatopsis RM579.</title>
        <authorList>
            <person name="Duangmal K."/>
            <person name="Mingma R."/>
        </authorList>
    </citation>
    <scope>NUCLEOTIDE SEQUENCE [LARGE SCALE GENOMIC DNA]</scope>
    <source>
        <strain evidence="1 2">RM579</strain>
    </source>
</reference>